<dbReference type="AlphaFoldDB" id="V4B493"/>
<dbReference type="EMBL" id="KB199650">
    <property type="protein sequence ID" value="ESP05273.1"/>
    <property type="molecule type" value="Genomic_DNA"/>
</dbReference>
<dbReference type="Proteomes" id="UP000030746">
    <property type="component" value="Unassembled WGS sequence"/>
</dbReference>
<feature type="domain" description="Apple" evidence="1">
    <location>
        <begin position="18"/>
        <end position="52"/>
    </location>
</feature>
<proteinExistence type="predicted"/>
<dbReference type="OrthoDB" id="6128738at2759"/>
<dbReference type="RefSeq" id="XP_009043818.1">
    <property type="nucleotide sequence ID" value="XM_009045570.1"/>
</dbReference>
<evidence type="ECO:0000259" key="1">
    <source>
        <dbReference type="Pfam" id="PF00024"/>
    </source>
</evidence>
<dbReference type="KEGG" id="lgi:LOTGIDRAFT_152102"/>
<protein>
    <recommendedName>
        <fullName evidence="1">Apple domain-containing protein</fullName>
    </recommendedName>
</protein>
<keyword evidence="3" id="KW-1185">Reference proteome</keyword>
<name>V4B493_LOTGI</name>
<dbReference type="InterPro" id="IPR003609">
    <property type="entry name" value="Pan_app"/>
</dbReference>
<evidence type="ECO:0000313" key="2">
    <source>
        <dbReference type="EMBL" id="ESP05273.1"/>
    </source>
</evidence>
<organism evidence="2 3">
    <name type="scientific">Lottia gigantea</name>
    <name type="common">Giant owl limpet</name>
    <dbReference type="NCBI Taxonomy" id="225164"/>
    <lineage>
        <taxon>Eukaryota</taxon>
        <taxon>Metazoa</taxon>
        <taxon>Spiralia</taxon>
        <taxon>Lophotrochozoa</taxon>
        <taxon>Mollusca</taxon>
        <taxon>Gastropoda</taxon>
        <taxon>Patellogastropoda</taxon>
        <taxon>Lottioidea</taxon>
        <taxon>Lottiidae</taxon>
        <taxon>Lottia</taxon>
    </lineage>
</organism>
<reference evidence="2 3" key="1">
    <citation type="journal article" date="2013" name="Nature">
        <title>Insights into bilaterian evolution from three spiralian genomes.</title>
        <authorList>
            <person name="Simakov O."/>
            <person name="Marletaz F."/>
            <person name="Cho S.J."/>
            <person name="Edsinger-Gonzales E."/>
            <person name="Havlak P."/>
            <person name="Hellsten U."/>
            <person name="Kuo D.H."/>
            <person name="Larsson T."/>
            <person name="Lv J."/>
            <person name="Arendt D."/>
            <person name="Savage R."/>
            <person name="Osoegawa K."/>
            <person name="de Jong P."/>
            <person name="Grimwood J."/>
            <person name="Chapman J.A."/>
            <person name="Shapiro H."/>
            <person name="Aerts A."/>
            <person name="Otillar R.P."/>
            <person name="Terry A.Y."/>
            <person name="Boore J.L."/>
            <person name="Grigoriev I.V."/>
            <person name="Lindberg D.R."/>
            <person name="Seaver E.C."/>
            <person name="Weisblat D.A."/>
            <person name="Putnam N.H."/>
            <person name="Rokhsar D.S."/>
        </authorList>
    </citation>
    <scope>NUCLEOTIDE SEQUENCE [LARGE SCALE GENOMIC DNA]</scope>
</reference>
<sequence>MPYSGNLILDYFSLTNEETVEDCLEKCRNHETCKSVSLYVSNSSMQCYLYGGRIYVGSRLWVAIVLFTIHLRYTECPIHLGYSEDLTSECPIHLGYSEDPTSKIYTECPIHLGYSEDSTSKIYTECPIHFRYSEDPTSKIYSKYNSIVVLFQLNVLSWIL</sequence>
<dbReference type="CTD" id="20235596"/>
<dbReference type="HOGENOM" id="CLU_1654105_0_0_1"/>
<evidence type="ECO:0000313" key="3">
    <source>
        <dbReference type="Proteomes" id="UP000030746"/>
    </source>
</evidence>
<accession>V4B493</accession>
<gene>
    <name evidence="2" type="ORF">LOTGIDRAFT_152102</name>
</gene>
<dbReference type="Pfam" id="PF00024">
    <property type="entry name" value="PAN_1"/>
    <property type="match status" value="1"/>
</dbReference>
<dbReference type="Gene3D" id="3.50.4.10">
    <property type="entry name" value="Hepatocyte Growth Factor"/>
    <property type="match status" value="1"/>
</dbReference>
<dbReference type="GeneID" id="20235596"/>